<dbReference type="RefSeq" id="WP_147662283.1">
    <property type="nucleotide sequence ID" value="NZ_CP042905.2"/>
</dbReference>
<evidence type="ECO:0000259" key="5">
    <source>
        <dbReference type="PROSITE" id="PS50162"/>
    </source>
</evidence>
<keyword evidence="4" id="KW-0233">DNA recombination</keyword>
<organism evidence="6 7">
    <name type="scientific">Promethearchaeum syntrophicum</name>
    <dbReference type="NCBI Taxonomy" id="2594042"/>
    <lineage>
        <taxon>Archaea</taxon>
        <taxon>Promethearchaeati</taxon>
        <taxon>Promethearchaeota</taxon>
        <taxon>Promethearchaeia</taxon>
        <taxon>Promethearchaeales</taxon>
        <taxon>Promethearchaeaceae</taxon>
        <taxon>Promethearchaeum</taxon>
    </lineage>
</organism>
<keyword evidence="1" id="KW-0547">Nucleotide-binding</keyword>
<dbReference type="InterPro" id="IPR020588">
    <property type="entry name" value="RecA_ATP-bd"/>
</dbReference>
<dbReference type="PROSITE" id="PS50162">
    <property type="entry name" value="RECA_2"/>
    <property type="match status" value="1"/>
</dbReference>
<proteinExistence type="inferred from homology"/>
<keyword evidence="4" id="KW-0227">DNA damage</keyword>
<dbReference type="GO" id="GO:0006310">
    <property type="term" value="P:DNA recombination"/>
    <property type="evidence" value="ECO:0007669"/>
    <property type="project" value="UniProtKB-KW"/>
</dbReference>
<evidence type="ECO:0000313" key="6">
    <source>
        <dbReference type="EMBL" id="QEE15372.1"/>
    </source>
</evidence>
<dbReference type="OrthoDB" id="17644at2157"/>
<dbReference type="KEGG" id="psyt:DSAG12_01197"/>
<dbReference type="InterPro" id="IPR013632">
    <property type="entry name" value="Rad51_C"/>
</dbReference>
<dbReference type="PIRSF" id="PIRSF005856">
    <property type="entry name" value="Rad51"/>
    <property type="match status" value="1"/>
</dbReference>
<dbReference type="GO" id="GO:0140664">
    <property type="term" value="F:ATP-dependent DNA damage sensor activity"/>
    <property type="evidence" value="ECO:0007669"/>
    <property type="project" value="InterPro"/>
</dbReference>
<dbReference type="AlphaFoldDB" id="A0A5B9D8G4"/>
<keyword evidence="3 4" id="KW-0238">DNA-binding</keyword>
<dbReference type="Pfam" id="PF08423">
    <property type="entry name" value="Rad51"/>
    <property type="match status" value="1"/>
</dbReference>
<keyword evidence="2" id="KW-0067">ATP-binding</keyword>
<evidence type="ECO:0000256" key="1">
    <source>
        <dbReference type="ARBA" id="ARBA00022741"/>
    </source>
</evidence>
<dbReference type="GO" id="GO:0005524">
    <property type="term" value="F:ATP binding"/>
    <property type="evidence" value="ECO:0007669"/>
    <property type="project" value="UniProtKB-KW"/>
</dbReference>
<evidence type="ECO:0000256" key="4">
    <source>
        <dbReference type="PIRNR" id="PIRNR005856"/>
    </source>
</evidence>
<dbReference type="Gene3D" id="3.40.50.300">
    <property type="entry name" value="P-loop containing nucleotide triphosphate hydrolases"/>
    <property type="match status" value="1"/>
</dbReference>
<dbReference type="GO" id="GO:0006281">
    <property type="term" value="P:DNA repair"/>
    <property type="evidence" value="ECO:0007669"/>
    <property type="project" value="InterPro"/>
</dbReference>
<comment type="function">
    <text evidence="4">Involved in DNA repair and in homologous recombination. Binds and assemble on single-stranded DNA to form a nucleoprotein filament. Hydrolyzes ATP in a ssDNA-dependent manner and promotes DNA strand exchange between homologous DNA molecules.</text>
</comment>
<dbReference type="InterPro" id="IPR027417">
    <property type="entry name" value="P-loop_NTPase"/>
</dbReference>
<evidence type="ECO:0000313" key="7">
    <source>
        <dbReference type="Proteomes" id="UP000321408"/>
    </source>
</evidence>
<dbReference type="SUPFAM" id="SSF52540">
    <property type="entry name" value="P-loop containing nucleoside triphosphate hydrolases"/>
    <property type="match status" value="1"/>
</dbReference>
<evidence type="ECO:0000256" key="2">
    <source>
        <dbReference type="ARBA" id="ARBA00022840"/>
    </source>
</evidence>
<gene>
    <name evidence="6" type="ORF">DSAG12_01197</name>
</gene>
<keyword evidence="7" id="KW-1185">Reference proteome</keyword>
<protein>
    <recommendedName>
        <fullName evidence="4">DNA repair and recombination protein RadA</fullName>
    </recommendedName>
</protein>
<dbReference type="EMBL" id="CP042905">
    <property type="protein sequence ID" value="QEE15372.1"/>
    <property type="molecule type" value="Genomic_DNA"/>
</dbReference>
<evidence type="ECO:0000256" key="3">
    <source>
        <dbReference type="ARBA" id="ARBA00023125"/>
    </source>
</evidence>
<dbReference type="PANTHER" id="PTHR22942">
    <property type="entry name" value="RECA/RAD51/RADA DNA STRAND-PAIRING FAMILY MEMBER"/>
    <property type="match status" value="1"/>
</dbReference>
<sequence>MNSLKNLEEIDQVLFNKLKEKGWINPSFLGLLNRNEIKKVLDLKPDLTVNSADLEEIMNNYKKKNQLVSKEYFNLTKSSWHLTTGSINLDRLLLTKGVPSRKMTLLYGKFRSGKSQIAHQCCVNSYDQFQEKLPKYVSLFIDTEGTFRPERIQQMANAKGLPVDDVLRRIYIIQIQSNSELKLAFSKVEEILLDYKIKFIAIDSLTNFVRLEIAKKEKEVNLIITEFSQILRKLSNLAIKFNIPILCTSQVSSTLNNFNFFDIVPILSTTLNTYIKEWILLGENPQFTSMPENSGRRFAHLVNSESNSEEISQFLITTEGIIDIY</sequence>
<feature type="domain" description="RecA family profile 1" evidence="5">
    <location>
        <begin position="78"/>
        <end position="251"/>
    </location>
</feature>
<reference evidence="6 7" key="1">
    <citation type="journal article" date="2020" name="Nature">
        <title>Isolation of an archaeon at the prokaryote-eukaryote interface.</title>
        <authorList>
            <person name="Imachi H."/>
            <person name="Nobu M.K."/>
            <person name="Nakahara N."/>
            <person name="Morono Y."/>
            <person name="Ogawara M."/>
            <person name="Takaki Y."/>
            <person name="Takano Y."/>
            <person name="Uematsu K."/>
            <person name="Ikuta T."/>
            <person name="Ito M."/>
            <person name="Matsui Y."/>
            <person name="Miyazaki M."/>
            <person name="Murata K."/>
            <person name="Saito Y."/>
            <person name="Sakai S."/>
            <person name="Song C."/>
            <person name="Tasumi E."/>
            <person name="Yamanaka Y."/>
            <person name="Yamaguchi T."/>
            <person name="Kamagata Y."/>
            <person name="Tamaki H."/>
            <person name="Takai K."/>
        </authorList>
    </citation>
    <scope>NUCLEOTIDE SEQUENCE [LARGE SCALE GENOMIC DNA]</scope>
    <source>
        <strain evidence="6 7">MK-D1</strain>
    </source>
</reference>
<dbReference type="Proteomes" id="UP000321408">
    <property type="component" value="Chromosome"/>
</dbReference>
<reference evidence="6 7" key="2">
    <citation type="journal article" date="2024" name="Int. J. Syst. Evol. Microbiol.">
        <title>Promethearchaeum syntrophicum gen. nov., sp. nov., an anaerobic, obligately syntrophic archaeon, the first isolate of the lineage 'Asgard' archaea, and proposal of the new archaeal phylum Promethearchaeota phyl. nov. and kingdom Promethearchaeati regn. nov.</title>
        <authorList>
            <person name="Imachi H."/>
            <person name="Nobu M.K."/>
            <person name="Kato S."/>
            <person name="Takaki Y."/>
            <person name="Miyazaki M."/>
            <person name="Miyata M."/>
            <person name="Ogawara M."/>
            <person name="Saito Y."/>
            <person name="Sakai S."/>
            <person name="Tahara Y.O."/>
            <person name="Takano Y."/>
            <person name="Tasumi E."/>
            <person name="Uematsu K."/>
            <person name="Yoshimura T."/>
            <person name="Itoh T."/>
            <person name="Ohkuma M."/>
            <person name="Takai K."/>
        </authorList>
    </citation>
    <scope>NUCLEOTIDE SEQUENCE [LARGE SCALE GENOMIC DNA]</scope>
    <source>
        <strain evidence="6 7">MK-D1</strain>
    </source>
</reference>
<dbReference type="InterPro" id="IPR016467">
    <property type="entry name" value="DNA_recomb/repair_RecA-like"/>
</dbReference>
<name>A0A5B9D8G4_9ARCH</name>
<dbReference type="GeneID" id="41329192"/>
<dbReference type="PANTHER" id="PTHR22942:SF30">
    <property type="entry name" value="MEIOTIC RECOMBINATION PROTEIN DMC1_LIM15 HOMOLOG"/>
    <property type="match status" value="1"/>
</dbReference>
<dbReference type="GO" id="GO:0003677">
    <property type="term" value="F:DNA binding"/>
    <property type="evidence" value="ECO:0007669"/>
    <property type="project" value="UniProtKB-KW"/>
</dbReference>
<comment type="similarity">
    <text evidence="4">Belongs to the eukaryotic RecA-like protein family.</text>
</comment>
<accession>A0A5B9D8G4</accession>